<protein>
    <submittedName>
        <fullName evidence="4">Peptidase M16 inactive domain protein</fullName>
    </submittedName>
</protein>
<keyword evidence="1" id="KW-0732">Signal</keyword>
<name>A0A0N7LUF0_THAGE</name>
<proteinExistence type="predicted"/>
<reference evidence="4 5" key="1">
    <citation type="submission" date="2015-09" db="EMBL/GenBank/DDBJ databases">
        <authorList>
            <consortium name="Swine Surveillance"/>
        </authorList>
    </citation>
    <scope>NUCLEOTIDE SEQUENCE [LARGE SCALE GENOMIC DNA]</scope>
    <source>
        <strain evidence="4 5">CECT 4357</strain>
    </source>
</reference>
<evidence type="ECO:0000256" key="1">
    <source>
        <dbReference type="SAM" id="SignalP"/>
    </source>
</evidence>
<dbReference type="Pfam" id="PF00675">
    <property type="entry name" value="Peptidase_M16"/>
    <property type="match status" value="1"/>
</dbReference>
<feature type="domain" description="Peptidase M16 N-terminal" evidence="2">
    <location>
        <begin position="39"/>
        <end position="174"/>
    </location>
</feature>
<evidence type="ECO:0000259" key="2">
    <source>
        <dbReference type="Pfam" id="PF00675"/>
    </source>
</evidence>
<dbReference type="STRING" id="53501.SAMN04488043_107100"/>
<dbReference type="Pfam" id="PF05193">
    <property type="entry name" value="Peptidase_M16_C"/>
    <property type="match status" value="1"/>
</dbReference>
<evidence type="ECO:0000313" key="5">
    <source>
        <dbReference type="Proteomes" id="UP000051587"/>
    </source>
</evidence>
<dbReference type="EMBL" id="CYSA01000007">
    <property type="protein sequence ID" value="CUH63314.1"/>
    <property type="molecule type" value="Genomic_DNA"/>
</dbReference>
<sequence>MMLRLVALIFTVFAAFPAAAAVEIQTVTSKGGFNGWLVENHSIPFVSLEIRFKGGASLDLPGKNGATNLMVGLLEEGAGDMDARAFARATESLAASFGFDQSDDAVSVSARFLTENRDQAVALLRAALIHPRFDPDAVERVRTQVLSNIKSDLKSPRDIAGRAFETLVFGDHPYGQPESGTLESVAALTRDDLIAAHQAALAKDRVAISAVGDIDADQLAALMDDLLAGLPEKGVPLAGPATLNFPGGVKVVPFDTPQSVAIFGQKGIDRADPDFFAAFVLDNILGGGSFESRLMQEVREKRGLTYGIYSFLADKDQAKLWMGSVASANDRIAQAIQVIRNEWVRLAENGVTQQELDDAKTFLTGSYPLRFDSNSAIANIMVAMQMSDMPIDYIATRNDMVNAVTLEDVNRVAKRLLDPEHLSFVVVGQPEGLAATD</sequence>
<dbReference type="InterPro" id="IPR011249">
    <property type="entry name" value="Metalloenz_LuxS/M16"/>
</dbReference>
<dbReference type="PANTHER" id="PTHR11851:SF224">
    <property type="entry name" value="PROCESSING PROTEASE"/>
    <property type="match status" value="1"/>
</dbReference>
<organism evidence="4 5">
    <name type="scientific">Thalassovita gelatinovora</name>
    <name type="common">Thalassobius gelatinovorus</name>
    <dbReference type="NCBI Taxonomy" id="53501"/>
    <lineage>
        <taxon>Bacteria</taxon>
        <taxon>Pseudomonadati</taxon>
        <taxon>Pseudomonadota</taxon>
        <taxon>Alphaproteobacteria</taxon>
        <taxon>Rhodobacterales</taxon>
        <taxon>Roseobacteraceae</taxon>
        <taxon>Thalassovita</taxon>
    </lineage>
</organism>
<accession>A0A0N7LUF0</accession>
<dbReference type="GO" id="GO:0046872">
    <property type="term" value="F:metal ion binding"/>
    <property type="evidence" value="ECO:0007669"/>
    <property type="project" value="InterPro"/>
</dbReference>
<feature type="signal peptide" evidence="1">
    <location>
        <begin position="1"/>
        <end position="20"/>
    </location>
</feature>
<dbReference type="SUPFAM" id="SSF63411">
    <property type="entry name" value="LuxS/MPP-like metallohydrolase"/>
    <property type="match status" value="2"/>
</dbReference>
<dbReference type="InterPro" id="IPR050361">
    <property type="entry name" value="MPP/UQCRC_Complex"/>
</dbReference>
<evidence type="ECO:0000259" key="3">
    <source>
        <dbReference type="Pfam" id="PF05193"/>
    </source>
</evidence>
<dbReference type="Proteomes" id="UP000051587">
    <property type="component" value="Unassembled WGS sequence"/>
</dbReference>
<dbReference type="PANTHER" id="PTHR11851">
    <property type="entry name" value="METALLOPROTEASE"/>
    <property type="match status" value="1"/>
</dbReference>
<dbReference type="InterPro" id="IPR011765">
    <property type="entry name" value="Pept_M16_N"/>
</dbReference>
<feature type="domain" description="Peptidase M16 C-terminal" evidence="3">
    <location>
        <begin position="188"/>
        <end position="361"/>
    </location>
</feature>
<dbReference type="InterPro" id="IPR007863">
    <property type="entry name" value="Peptidase_M16_C"/>
</dbReference>
<evidence type="ECO:0000313" key="4">
    <source>
        <dbReference type="EMBL" id="CUH63314.1"/>
    </source>
</evidence>
<keyword evidence="5" id="KW-1185">Reference proteome</keyword>
<feature type="chain" id="PRO_5006015615" evidence="1">
    <location>
        <begin position="21"/>
        <end position="437"/>
    </location>
</feature>
<gene>
    <name evidence="4" type="ORF">TG4357_00598</name>
</gene>
<dbReference type="Gene3D" id="3.30.830.10">
    <property type="entry name" value="Metalloenzyme, LuxS/M16 peptidase-like"/>
    <property type="match status" value="2"/>
</dbReference>
<dbReference type="AlphaFoldDB" id="A0A0N7LUF0"/>